<sequence>MKFHGAFTTFTAFIGLVHALSATTPSKRDLTTEDILNLAEGHLPPGFNSNLEKRNKCHPDNVLRLFRDKRHSRSASAFCSKFIQSTITQTVLVRGTITTQTIKTPPPTSVTVTEVFTLTETDTTSSTTYIPTTAVLAPNIIKRSKEAYPSWLPSNYPPSRISSACSCHIKGPCAVRVTKTITTGIKTVFSKTITLAPVTSTVTESATTLTTVTSIVPIPKVITCKANPACRRPGSDVIDFLSGYTHEQCKKQCADTDGCLSTQYGFTGGVEGVCVLGRLSVADTYEPGISATSPICLWWYMDDVDCVYVD</sequence>
<evidence type="ECO:0000313" key="3">
    <source>
        <dbReference type="Proteomes" id="UP001370758"/>
    </source>
</evidence>
<keyword evidence="1" id="KW-0732">Signal</keyword>
<proteinExistence type="predicted"/>
<keyword evidence="3" id="KW-1185">Reference proteome</keyword>
<comment type="caution">
    <text evidence="2">The sequence shown here is derived from an EMBL/GenBank/DDBJ whole genome shotgun (WGS) entry which is preliminary data.</text>
</comment>
<reference evidence="2 3" key="1">
    <citation type="submission" date="2023-08" db="EMBL/GenBank/DDBJ databases">
        <authorList>
            <person name="Palmer J.M."/>
        </authorList>
    </citation>
    <scope>NUCLEOTIDE SEQUENCE [LARGE SCALE GENOMIC DNA]</scope>
    <source>
        <strain evidence="2 3">TWF481</strain>
    </source>
</reference>
<accession>A0AAV9WGH5</accession>
<evidence type="ECO:0000313" key="2">
    <source>
        <dbReference type="EMBL" id="KAK6507927.1"/>
    </source>
</evidence>
<dbReference type="Proteomes" id="UP001370758">
    <property type="component" value="Unassembled WGS sequence"/>
</dbReference>
<dbReference type="AlphaFoldDB" id="A0AAV9WGH5"/>
<feature type="signal peptide" evidence="1">
    <location>
        <begin position="1"/>
        <end position="19"/>
    </location>
</feature>
<name>A0AAV9WGH5_9PEZI</name>
<protein>
    <recommendedName>
        <fullName evidence="4">Apple domain-containing protein</fullName>
    </recommendedName>
</protein>
<evidence type="ECO:0008006" key="4">
    <source>
        <dbReference type="Google" id="ProtNLM"/>
    </source>
</evidence>
<evidence type="ECO:0000256" key="1">
    <source>
        <dbReference type="SAM" id="SignalP"/>
    </source>
</evidence>
<dbReference type="EMBL" id="JAVHJL010000003">
    <property type="protein sequence ID" value="KAK6507927.1"/>
    <property type="molecule type" value="Genomic_DNA"/>
</dbReference>
<organism evidence="2 3">
    <name type="scientific">Arthrobotrys musiformis</name>
    <dbReference type="NCBI Taxonomy" id="47236"/>
    <lineage>
        <taxon>Eukaryota</taxon>
        <taxon>Fungi</taxon>
        <taxon>Dikarya</taxon>
        <taxon>Ascomycota</taxon>
        <taxon>Pezizomycotina</taxon>
        <taxon>Orbiliomycetes</taxon>
        <taxon>Orbiliales</taxon>
        <taxon>Orbiliaceae</taxon>
        <taxon>Arthrobotrys</taxon>
    </lineage>
</organism>
<gene>
    <name evidence="2" type="ORF">TWF481_006348</name>
</gene>
<feature type="chain" id="PRO_5043575358" description="Apple domain-containing protein" evidence="1">
    <location>
        <begin position="20"/>
        <end position="310"/>
    </location>
</feature>